<dbReference type="EMBL" id="JBHTBS010000002">
    <property type="protein sequence ID" value="MFC7336509.1"/>
    <property type="molecule type" value="Genomic_DNA"/>
</dbReference>
<keyword evidence="1" id="KW-0732">Signal</keyword>
<name>A0ABW2L2E0_9BACT</name>
<feature type="chain" id="PRO_5047029671" description="Lipoprotein" evidence="1">
    <location>
        <begin position="21"/>
        <end position="359"/>
    </location>
</feature>
<comment type="caution">
    <text evidence="2">The sequence shown here is derived from an EMBL/GenBank/DDBJ whole genome shotgun (WGS) entry which is preliminary data.</text>
</comment>
<protein>
    <recommendedName>
        <fullName evidence="4">Lipoprotein</fullName>
    </recommendedName>
</protein>
<evidence type="ECO:0008006" key="4">
    <source>
        <dbReference type="Google" id="ProtNLM"/>
    </source>
</evidence>
<evidence type="ECO:0000313" key="3">
    <source>
        <dbReference type="Proteomes" id="UP001596472"/>
    </source>
</evidence>
<reference evidence="3" key="1">
    <citation type="journal article" date="2019" name="Int. J. Syst. Evol. Microbiol.">
        <title>The Global Catalogue of Microorganisms (GCM) 10K type strain sequencing project: providing services to taxonomists for standard genome sequencing and annotation.</title>
        <authorList>
            <consortium name="The Broad Institute Genomics Platform"/>
            <consortium name="The Broad Institute Genome Sequencing Center for Infectious Disease"/>
            <person name="Wu L."/>
            <person name="Ma J."/>
        </authorList>
    </citation>
    <scope>NUCLEOTIDE SEQUENCE [LARGE SCALE GENOMIC DNA]</scope>
    <source>
        <strain evidence="3">CGMCC 4.1467</strain>
    </source>
</reference>
<organism evidence="2 3">
    <name type="scientific">Haloferula chungangensis</name>
    <dbReference type="NCBI Taxonomy" id="1048331"/>
    <lineage>
        <taxon>Bacteria</taxon>
        <taxon>Pseudomonadati</taxon>
        <taxon>Verrucomicrobiota</taxon>
        <taxon>Verrucomicrobiia</taxon>
        <taxon>Verrucomicrobiales</taxon>
        <taxon>Verrucomicrobiaceae</taxon>
        <taxon>Haloferula</taxon>
    </lineage>
</organism>
<feature type="signal peptide" evidence="1">
    <location>
        <begin position="1"/>
        <end position="20"/>
    </location>
</feature>
<gene>
    <name evidence="2" type="ORF">ACFQY0_04910</name>
</gene>
<proteinExistence type="predicted"/>
<dbReference type="PROSITE" id="PS51257">
    <property type="entry name" value="PROKAR_LIPOPROTEIN"/>
    <property type="match status" value="1"/>
</dbReference>
<accession>A0ABW2L2E0</accession>
<evidence type="ECO:0000313" key="2">
    <source>
        <dbReference type="EMBL" id="MFC7336509.1"/>
    </source>
</evidence>
<keyword evidence="3" id="KW-1185">Reference proteome</keyword>
<sequence length="359" mass="39519">MKYSLVLATSLFFVSCGSDAPVPVSEQVPLNPARDFKPVSGEPTTDDIARFLAGRPVKHGETLSKWQRTSGDYHTHAMNFDYEWRTFAGKRTVRQANYYKDTLKPLLGSPSTIFYPFGGPDILYASSMFPNASTYVLIGLESVGSIPDVVSENPTQLLDRLSFVLDEPLRHGYFITKEMKVAPPVTPILLTSLGLMGARVDSAQSIDAGGYPGVEIRFKAANGGSKKVIYVSGNLSNSGLNGSFQSWLGSFSGSTAYFKAASYLMHDPAFSNIRNWVLSNCNAVLQDDSGIPFKYYDSSNWNTTLLGNYERPIPFFAKWKQSDLAAAYDSIGGQGPEIPFGSGYHLKMREANLQVFKRK</sequence>
<evidence type="ECO:0000256" key="1">
    <source>
        <dbReference type="SAM" id="SignalP"/>
    </source>
</evidence>
<dbReference type="Proteomes" id="UP001596472">
    <property type="component" value="Unassembled WGS sequence"/>
</dbReference>
<dbReference type="RefSeq" id="WP_379709796.1">
    <property type="nucleotide sequence ID" value="NZ_JBHTBS010000002.1"/>
</dbReference>